<dbReference type="SMART" id="SM00320">
    <property type="entry name" value="WD40"/>
    <property type="match status" value="5"/>
</dbReference>
<accession>A0A1J4MVL2</accession>
<gene>
    <name evidence="8" type="ORF">cand_016190</name>
</gene>
<dbReference type="PANTHER" id="PTHR45903:SF1">
    <property type="entry name" value="GLUTAMATE-RICH WD REPEAT-CONTAINING PROTEIN 1"/>
    <property type="match status" value="1"/>
</dbReference>
<protein>
    <recommendedName>
        <fullName evidence="7">Histone-binding protein RBBP4-like N-terminal domain-containing protein</fullName>
    </recommendedName>
</protein>
<dbReference type="GO" id="GO:0042254">
    <property type="term" value="P:ribosome biogenesis"/>
    <property type="evidence" value="ECO:0007669"/>
    <property type="project" value="TreeGrafter"/>
</dbReference>
<feature type="repeat" description="WD" evidence="5">
    <location>
        <begin position="347"/>
        <end position="389"/>
    </location>
</feature>
<evidence type="ECO:0000313" key="8">
    <source>
        <dbReference type="EMBL" id="OII77459.1"/>
    </source>
</evidence>
<reference evidence="8 9" key="1">
    <citation type="submission" date="2016-10" db="EMBL/GenBank/DDBJ databases">
        <title>Reductive evolution of mitochondrial metabolism and differential evolution of invasion-related proteins in Cryptosporidium.</title>
        <authorList>
            <person name="Liu S."/>
            <person name="Roellig D.M."/>
            <person name="Guo Y."/>
            <person name="Li N."/>
            <person name="Frace M.A."/>
            <person name="Tang K."/>
            <person name="Zhang L."/>
            <person name="Feng Y."/>
            <person name="Xiao L."/>
        </authorList>
    </citation>
    <scope>NUCLEOTIDE SEQUENCE [LARGE SCALE GENOMIC DNA]</scope>
    <source>
        <strain evidence="8">30847</strain>
    </source>
</reference>
<evidence type="ECO:0000256" key="2">
    <source>
        <dbReference type="ARBA" id="ARBA00022574"/>
    </source>
</evidence>
<feature type="domain" description="Histone-binding protein RBBP4-like N-terminal" evidence="7">
    <location>
        <begin position="89"/>
        <end position="155"/>
    </location>
</feature>
<comment type="subcellular location">
    <subcellularLocation>
        <location evidence="1">Nucleus</location>
    </subcellularLocation>
</comment>
<evidence type="ECO:0000256" key="1">
    <source>
        <dbReference type="ARBA" id="ARBA00004123"/>
    </source>
</evidence>
<evidence type="ECO:0000256" key="5">
    <source>
        <dbReference type="PROSITE-ProRule" id="PRU00221"/>
    </source>
</evidence>
<dbReference type="InterPro" id="IPR036322">
    <property type="entry name" value="WD40_repeat_dom_sf"/>
</dbReference>
<evidence type="ECO:0000256" key="3">
    <source>
        <dbReference type="ARBA" id="ARBA00022737"/>
    </source>
</evidence>
<dbReference type="OrthoDB" id="2161379at2759"/>
<evidence type="ECO:0000259" key="7">
    <source>
        <dbReference type="Pfam" id="PF12265"/>
    </source>
</evidence>
<dbReference type="PROSITE" id="PS50082">
    <property type="entry name" value="WD_REPEATS_2"/>
    <property type="match status" value="2"/>
</dbReference>
<dbReference type="InterPro" id="IPR051972">
    <property type="entry name" value="Glutamate-rich_WD_repeat"/>
</dbReference>
<sequence length="486" mass="55602">MGKKIRARQENETTEEILPSKYKSGSSKSQTYKLQDQVMSLEGQFAEEYEDEIEDEVTEVEDTDSLEYCGETIKEVMNYWIPETGDETDLVYEPSAYKMYHKCIVEWSCLSFDIIPDGLGSIRKQFPHTCYVAAGTQANRDENNRILLMKWSKLHKTKRDRNDEDSISSSSDSCESDLEYIDEDPVLNVQSIPHKGTINRIRVCPQYPSLLSTWSELGVVNMWDVSDALNGIINNFSNSGVTLKVKTEIKPKLTYEGHLDEGFAMDWNPNSPIEFISGDRKGKISLWEPTEDGSWKIRDVYRHSQSSVEILQWMKEPSHNTIFAAGFVDSNINIIDTRSDDISISIHNAHNGDINTLSWNPGNEYLLLSGSDDCDIKLWDTRTNNTLETFKWHKQPILSVDWLEIDSDVFLAASLDNSISFWDIGIEQPLVDDEKNDSINVNVPYKMLFLHMGQNHIAEAKWHKQIPNLVISTAQDSFNIFIPDNL</sequence>
<dbReference type="InterPro" id="IPR019775">
    <property type="entry name" value="WD40_repeat_CS"/>
</dbReference>
<dbReference type="GO" id="GO:0005730">
    <property type="term" value="C:nucleolus"/>
    <property type="evidence" value="ECO:0007669"/>
    <property type="project" value="TreeGrafter"/>
</dbReference>
<feature type="repeat" description="WD" evidence="5">
    <location>
        <begin position="390"/>
        <end position="424"/>
    </location>
</feature>
<dbReference type="Proteomes" id="UP000186804">
    <property type="component" value="Unassembled WGS sequence"/>
</dbReference>
<name>A0A1J4MVL2_9CRYT</name>
<keyword evidence="9" id="KW-1185">Reference proteome</keyword>
<organism evidence="8 9">
    <name type="scientific">Cryptosporidium andersoni</name>
    <dbReference type="NCBI Taxonomy" id="117008"/>
    <lineage>
        <taxon>Eukaryota</taxon>
        <taxon>Sar</taxon>
        <taxon>Alveolata</taxon>
        <taxon>Apicomplexa</taxon>
        <taxon>Conoidasida</taxon>
        <taxon>Coccidia</taxon>
        <taxon>Eucoccidiorida</taxon>
        <taxon>Eimeriorina</taxon>
        <taxon>Cryptosporidiidae</taxon>
        <taxon>Cryptosporidium</taxon>
    </lineage>
</organism>
<dbReference type="GeneID" id="92365804"/>
<comment type="caution">
    <text evidence="8">The sequence shown here is derived from an EMBL/GenBank/DDBJ whole genome shotgun (WGS) entry which is preliminary data.</text>
</comment>
<keyword evidence="2 5" id="KW-0853">WD repeat</keyword>
<dbReference type="PANTHER" id="PTHR45903">
    <property type="entry name" value="GLUTAMATE-RICH WD REPEAT-CONTAINING PROTEIN 1"/>
    <property type="match status" value="1"/>
</dbReference>
<dbReference type="AlphaFoldDB" id="A0A1J4MVL2"/>
<evidence type="ECO:0000313" key="9">
    <source>
        <dbReference type="Proteomes" id="UP000186804"/>
    </source>
</evidence>
<proteinExistence type="predicted"/>
<feature type="region of interest" description="Disordered" evidence="6">
    <location>
        <begin position="1"/>
        <end position="29"/>
    </location>
</feature>
<dbReference type="Gene3D" id="2.130.10.10">
    <property type="entry name" value="YVTN repeat-like/Quinoprotein amine dehydrogenase"/>
    <property type="match status" value="1"/>
</dbReference>
<dbReference type="RefSeq" id="XP_067069305.1">
    <property type="nucleotide sequence ID" value="XM_067211853.1"/>
</dbReference>
<dbReference type="InterPro" id="IPR022052">
    <property type="entry name" value="Histone-bd_RBBP4-like_N"/>
</dbReference>
<keyword evidence="3" id="KW-0677">Repeat</keyword>
<dbReference type="SUPFAM" id="SSF50978">
    <property type="entry name" value="WD40 repeat-like"/>
    <property type="match status" value="1"/>
</dbReference>
<dbReference type="InterPro" id="IPR015943">
    <property type="entry name" value="WD40/YVTN_repeat-like_dom_sf"/>
</dbReference>
<dbReference type="VEuPathDB" id="CryptoDB:cand_016190"/>
<dbReference type="PROSITE" id="PS50294">
    <property type="entry name" value="WD_REPEATS_REGION"/>
    <property type="match status" value="1"/>
</dbReference>
<dbReference type="Pfam" id="PF00400">
    <property type="entry name" value="WD40"/>
    <property type="match status" value="3"/>
</dbReference>
<dbReference type="Pfam" id="PF12265">
    <property type="entry name" value="CAF1C_H4-bd"/>
    <property type="match status" value="1"/>
</dbReference>
<dbReference type="EMBL" id="LRBS01000034">
    <property type="protein sequence ID" value="OII77459.1"/>
    <property type="molecule type" value="Genomic_DNA"/>
</dbReference>
<evidence type="ECO:0000256" key="6">
    <source>
        <dbReference type="SAM" id="MobiDB-lite"/>
    </source>
</evidence>
<dbReference type="PROSITE" id="PS00678">
    <property type="entry name" value="WD_REPEATS_1"/>
    <property type="match status" value="1"/>
</dbReference>
<evidence type="ECO:0000256" key="4">
    <source>
        <dbReference type="ARBA" id="ARBA00023242"/>
    </source>
</evidence>
<dbReference type="InterPro" id="IPR001680">
    <property type="entry name" value="WD40_rpt"/>
</dbReference>
<keyword evidence="4" id="KW-0539">Nucleus</keyword>